<proteinExistence type="predicted"/>
<accession>A0ABR0QHA5</accession>
<evidence type="ECO:0000313" key="2">
    <source>
        <dbReference type="Proteomes" id="UP001358586"/>
    </source>
</evidence>
<protein>
    <submittedName>
        <fullName evidence="1">Uncharacterized protein</fullName>
    </submittedName>
</protein>
<comment type="caution">
    <text evidence="1">The sequence shown here is derived from an EMBL/GenBank/DDBJ whole genome shotgun (WGS) entry which is preliminary data.</text>
</comment>
<gene>
    <name evidence="1" type="ORF">PVK06_007352</name>
</gene>
<dbReference type="Proteomes" id="UP001358586">
    <property type="component" value="Chromosome 3"/>
</dbReference>
<sequence>MVFQGKDDPTMVVWEKARILSNDFRIFNLNDPPMIPPIPDRKGWKKPPDDFIKINVDAAVSKGEVGYGAIARGADGFILAGCYGFATKDIDAAWE</sequence>
<dbReference type="EMBL" id="JARKNE010000003">
    <property type="protein sequence ID" value="KAK5838618.1"/>
    <property type="molecule type" value="Genomic_DNA"/>
</dbReference>
<name>A0ABR0QHA5_GOSAR</name>
<evidence type="ECO:0000313" key="1">
    <source>
        <dbReference type="EMBL" id="KAK5838618.1"/>
    </source>
</evidence>
<keyword evidence="2" id="KW-1185">Reference proteome</keyword>
<reference evidence="1 2" key="1">
    <citation type="submission" date="2023-03" db="EMBL/GenBank/DDBJ databases">
        <title>WGS of Gossypium arboreum.</title>
        <authorList>
            <person name="Yu D."/>
        </authorList>
    </citation>
    <scope>NUCLEOTIDE SEQUENCE [LARGE SCALE GENOMIC DNA]</scope>
    <source>
        <tissue evidence="1">Leaf</tissue>
    </source>
</reference>
<organism evidence="1 2">
    <name type="scientific">Gossypium arboreum</name>
    <name type="common">Tree cotton</name>
    <name type="synonym">Gossypium nanking</name>
    <dbReference type="NCBI Taxonomy" id="29729"/>
    <lineage>
        <taxon>Eukaryota</taxon>
        <taxon>Viridiplantae</taxon>
        <taxon>Streptophyta</taxon>
        <taxon>Embryophyta</taxon>
        <taxon>Tracheophyta</taxon>
        <taxon>Spermatophyta</taxon>
        <taxon>Magnoliopsida</taxon>
        <taxon>eudicotyledons</taxon>
        <taxon>Gunneridae</taxon>
        <taxon>Pentapetalae</taxon>
        <taxon>rosids</taxon>
        <taxon>malvids</taxon>
        <taxon>Malvales</taxon>
        <taxon>Malvaceae</taxon>
        <taxon>Malvoideae</taxon>
        <taxon>Gossypium</taxon>
    </lineage>
</organism>